<feature type="domain" description="YrdC-like" evidence="15">
    <location>
        <begin position="24"/>
        <end position="211"/>
    </location>
</feature>
<feature type="binding site" evidence="14">
    <location>
        <position position="155"/>
    </location>
    <ligand>
        <name>ATP</name>
        <dbReference type="ChEBI" id="CHEBI:30616"/>
    </ligand>
</feature>
<evidence type="ECO:0000313" key="17">
    <source>
        <dbReference type="Proteomes" id="UP000305267"/>
    </source>
</evidence>
<keyword evidence="6 13" id="KW-0808">Transferase</keyword>
<comment type="similarity">
    <text evidence="2 13">Belongs to the SUA5 family.</text>
</comment>
<dbReference type="NCBIfam" id="TIGR00057">
    <property type="entry name" value="L-threonylcarbamoyladenylate synthase"/>
    <property type="match status" value="1"/>
</dbReference>
<evidence type="ECO:0000256" key="2">
    <source>
        <dbReference type="ARBA" id="ARBA00007663"/>
    </source>
</evidence>
<keyword evidence="17" id="KW-1185">Reference proteome</keyword>
<dbReference type="PIRSF" id="PIRSF004930">
    <property type="entry name" value="Tln_factor_SUA5"/>
    <property type="match status" value="1"/>
</dbReference>
<evidence type="ECO:0000256" key="1">
    <source>
        <dbReference type="ARBA" id="ARBA00004496"/>
    </source>
</evidence>
<dbReference type="SUPFAM" id="SSF55821">
    <property type="entry name" value="YrdC/RibB"/>
    <property type="match status" value="1"/>
</dbReference>
<dbReference type="InterPro" id="IPR038385">
    <property type="entry name" value="Sua5/YwlC_C"/>
</dbReference>
<keyword evidence="8 13" id="KW-0548">Nucleotidyltransferase</keyword>
<dbReference type="GO" id="GO:0005524">
    <property type="term" value="F:ATP binding"/>
    <property type="evidence" value="ECO:0007669"/>
    <property type="project" value="UniProtKB-UniRule"/>
</dbReference>
<keyword evidence="9 13" id="KW-0547">Nucleotide-binding</keyword>
<dbReference type="Proteomes" id="UP000305267">
    <property type="component" value="Unassembled WGS sequence"/>
</dbReference>
<evidence type="ECO:0000259" key="15">
    <source>
        <dbReference type="PROSITE" id="PS51163"/>
    </source>
</evidence>
<accession>A0A5C4LKZ4</accession>
<feature type="binding site" evidence="14">
    <location>
        <position position="133"/>
    </location>
    <ligand>
        <name>L-threonine</name>
        <dbReference type="ChEBI" id="CHEBI:57926"/>
    </ligand>
</feature>
<dbReference type="Pfam" id="PF01300">
    <property type="entry name" value="Sua5_yciO_yrdC"/>
    <property type="match status" value="1"/>
</dbReference>
<dbReference type="EMBL" id="VDDA01000002">
    <property type="protein sequence ID" value="TNC15176.1"/>
    <property type="molecule type" value="Genomic_DNA"/>
</dbReference>
<feature type="binding site" evidence="14">
    <location>
        <position position="193"/>
    </location>
    <ligand>
        <name>L-threonine</name>
        <dbReference type="ChEBI" id="CHEBI:57926"/>
    </ligand>
</feature>
<feature type="binding site" evidence="14">
    <location>
        <position position="245"/>
    </location>
    <ligand>
        <name>ATP</name>
        <dbReference type="ChEBI" id="CHEBI:30616"/>
    </ligand>
</feature>
<dbReference type="Gene3D" id="3.40.50.11030">
    <property type="entry name" value="Threonylcarbamoyl-AMP synthase, C-terminal domain"/>
    <property type="match status" value="1"/>
</dbReference>
<dbReference type="InterPro" id="IPR005145">
    <property type="entry name" value="Sua5_C"/>
</dbReference>
<evidence type="ECO:0000256" key="8">
    <source>
        <dbReference type="ARBA" id="ARBA00022695"/>
    </source>
</evidence>
<gene>
    <name evidence="16" type="ORF">FF100_06365</name>
</gene>
<dbReference type="GO" id="GO:0005737">
    <property type="term" value="C:cytoplasm"/>
    <property type="evidence" value="ECO:0007669"/>
    <property type="project" value="UniProtKB-SubCell"/>
</dbReference>
<feature type="binding site" evidence="14">
    <location>
        <position position="78"/>
    </location>
    <ligand>
        <name>L-threonine</name>
        <dbReference type="ChEBI" id="CHEBI:57926"/>
    </ligand>
</feature>
<sequence>MVTDSLDVNDDRGSMPTRRLAADAAGVAEAGALLRAGQLVAIPTETVYGLGADAGSATAVAGIYAAKERPRFNPLIAHLPDLAAARREGVFGADAARLAEAFWPGPLTLVVPVAAGGRVCDLARAGLPSVALRVPGSRLARDVLAAAGCPVAAPSANRSGRVSPTDADHVLGDLDGRIAALLDGGPCPVGVESTIVACLDGPPLLLRPGGVSREAIEAVLGRRLALPVAPVGAAPIAPGLLASHYAPRAAVRLDATAVRPGEAVLLFGPIRPDGLDAASASLNLSPAGDLAEAAAHLFAYLRRLDASGAATIAVAPIPETGLGEAIRDRLARAAAPR</sequence>
<proteinExistence type="inferred from homology"/>
<feature type="binding site" evidence="14">
    <location>
        <position position="46"/>
    </location>
    <ligand>
        <name>L-threonine</name>
        <dbReference type="ChEBI" id="CHEBI:57926"/>
    </ligand>
</feature>
<evidence type="ECO:0000256" key="3">
    <source>
        <dbReference type="ARBA" id="ARBA00012584"/>
    </source>
</evidence>
<evidence type="ECO:0000256" key="10">
    <source>
        <dbReference type="ARBA" id="ARBA00022840"/>
    </source>
</evidence>
<dbReference type="AlphaFoldDB" id="A0A5C4LKZ4"/>
<comment type="function">
    <text evidence="13">Required for the formation of a threonylcarbamoyl group on adenosine at position 37 (t(6)A37) in tRNAs that read codons beginning with adenine.</text>
</comment>
<evidence type="ECO:0000256" key="5">
    <source>
        <dbReference type="ARBA" id="ARBA00022490"/>
    </source>
</evidence>
<evidence type="ECO:0000256" key="13">
    <source>
        <dbReference type="PIRNR" id="PIRNR004930"/>
    </source>
</evidence>
<dbReference type="InterPro" id="IPR006070">
    <property type="entry name" value="Sua5-like_dom"/>
</dbReference>
<dbReference type="GO" id="GO:0061710">
    <property type="term" value="F:L-threonylcarbamoyladenylate synthase"/>
    <property type="evidence" value="ECO:0007669"/>
    <property type="project" value="UniProtKB-EC"/>
</dbReference>
<evidence type="ECO:0000313" key="16">
    <source>
        <dbReference type="EMBL" id="TNC15176.1"/>
    </source>
</evidence>
<dbReference type="GO" id="GO:0003725">
    <property type="term" value="F:double-stranded RNA binding"/>
    <property type="evidence" value="ECO:0007669"/>
    <property type="project" value="UniProtKB-UniRule"/>
</dbReference>
<evidence type="ECO:0000256" key="12">
    <source>
        <dbReference type="ARBA" id="ARBA00048366"/>
    </source>
</evidence>
<comment type="caution">
    <text evidence="16">The sequence shown here is derived from an EMBL/GenBank/DDBJ whole genome shotgun (WGS) entry which is preliminary data.</text>
</comment>
<dbReference type="EC" id="2.7.7.87" evidence="3 13"/>
<dbReference type="GO" id="GO:0006450">
    <property type="term" value="P:regulation of translational fidelity"/>
    <property type="evidence" value="ECO:0007669"/>
    <property type="project" value="TreeGrafter"/>
</dbReference>
<organism evidence="16 17">
    <name type="scientific">Methylobacterium terricola</name>
    <dbReference type="NCBI Taxonomy" id="2583531"/>
    <lineage>
        <taxon>Bacteria</taxon>
        <taxon>Pseudomonadati</taxon>
        <taxon>Pseudomonadota</taxon>
        <taxon>Alphaproteobacteria</taxon>
        <taxon>Hyphomicrobiales</taxon>
        <taxon>Methylobacteriaceae</taxon>
        <taxon>Methylobacterium</taxon>
    </lineage>
</organism>
<dbReference type="PANTHER" id="PTHR17490">
    <property type="entry name" value="SUA5"/>
    <property type="match status" value="1"/>
</dbReference>
<evidence type="ECO:0000256" key="7">
    <source>
        <dbReference type="ARBA" id="ARBA00022694"/>
    </source>
</evidence>
<dbReference type="Pfam" id="PF03481">
    <property type="entry name" value="Sua5_C"/>
    <property type="match status" value="1"/>
</dbReference>
<feature type="binding site" evidence="14">
    <location>
        <position position="153"/>
    </location>
    <ligand>
        <name>L-threonine</name>
        <dbReference type="ChEBI" id="CHEBI:57926"/>
    </ligand>
</feature>
<keyword evidence="7 13" id="KW-0819">tRNA processing</keyword>
<feature type="binding site" evidence="14">
    <location>
        <position position="69"/>
    </location>
    <ligand>
        <name>ATP</name>
        <dbReference type="ChEBI" id="CHEBI:30616"/>
    </ligand>
</feature>
<evidence type="ECO:0000256" key="4">
    <source>
        <dbReference type="ARBA" id="ARBA00015492"/>
    </source>
</evidence>
<keyword evidence="10 13" id="KW-0067">ATP-binding</keyword>
<dbReference type="Gene3D" id="3.90.870.10">
    <property type="entry name" value="DHBP synthase"/>
    <property type="match status" value="1"/>
</dbReference>
<evidence type="ECO:0000256" key="11">
    <source>
        <dbReference type="ARBA" id="ARBA00029774"/>
    </source>
</evidence>
<name>A0A5C4LKZ4_9HYPH</name>
<protein>
    <recommendedName>
        <fullName evidence="4 13">Threonylcarbamoyl-AMP synthase</fullName>
        <shortName evidence="13">TC-AMP synthase</shortName>
        <ecNumber evidence="3 13">2.7.7.87</ecNumber>
    </recommendedName>
    <alternativeName>
        <fullName evidence="11 13">L-threonylcarbamoyladenylate synthase</fullName>
    </alternativeName>
</protein>
<dbReference type="PANTHER" id="PTHR17490:SF16">
    <property type="entry name" value="THREONYLCARBAMOYL-AMP SYNTHASE"/>
    <property type="match status" value="1"/>
</dbReference>
<feature type="binding site" evidence="14">
    <location>
        <position position="163"/>
    </location>
    <ligand>
        <name>ATP</name>
        <dbReference type="ChEBI" id="CHEBI:30616"/>
    </ligand>
</feature>
<dbReference type="PROSITE" id="PS51163">
    <property type="entry name" value="YRDC"/>
    <property type="match status" value="1"/>
</dbReference>
<comment type="subcellular location">
    <subcellularLocation>
        <location evidence="1 13">Cytoplasm</location>
    </subcellularLocation>
</comment>
<dbReference type="InterPro" id="IPR017945">
    <property type="entry name" value="DHBP_synth_RibB-like_a/b_dom"/>
</dbReference>
<comment type="catalytic activity">
    <reaction evidence="12 13">
        <text>L-threonine + hydrogencarbonate + ATP = L-threonylcarbamoyladenylate + diphosphate + H2O</text>
        <dbReference type="Rhea" id="RHEA:36407"/>
        <dbReference type="ChEBI" id="CHEBI:15377"/>
        <dbReference type="ChEBI" id="CHEBI:17544"/>
        <dbReference type="ChEBI" id="CHEBI:30616"/>
        <dbReference type="ChEBI" id="CHEBI:33019"/>
        <dbReference type="ChEBI" id="CHEBI:57926"/>
        <dbReference type="ChEBI" id="CHEBI:73682"/>
        <dbReference type="EC" id="2.7.7.87"/>
    </reaction>
</comment>
<dbReference type="InterPro" id="IPR050156">
    <property type="entry name" value="TC-AMP_synthase_SUA5"/>
</dbReference>
<dbReference type="GO" id="GO:0000049">
    <property type="term" value="F:tRNA binding"/>
    <property type="evidence" value="ECO:0007669"/>
    <property type="project" value="TreeGrafter"/>
</dbReference>
<feature type="binding site" evidence="14">
    <location>
        <position position="207"/>
    </location>
    <ligand>
        <name>ATP</name>
        <dbReference type="ChEBI" id="CHEBI:30616"/>
    </ligand>
</feature>
<dbReference type="OrthoDB" id="9814580at2"/>
<evidence type="ECO:0000256" key="14">
    <source>
        <dbReference type="PIRSR" id="PIRSR004930-1"/>
    </source>
</evidence>
<evidence type="ECO:0000256" key="9">
    <source>
        <dbReference type="ARBA" id="ARBA00022741"/>
    </source>
</evidence>
<reference evidence="16 17" key="1">
    <citation type="submission" date="2019-06" db="EMBL/GenBank/DDBJ databases">
        <title>Genome of Methylobacterium sp. 17Sr1-39.</title>
        <authorList>
            <person name="Seo T."/>
        </authorList>
    </citation>
    <scope>NUCLEOTIDE SEQUENCE [LARGE SCALE GENOMIC DNA]</scope>
    <source>
        <strain evidence="16 17">17Sr1-39</strain>
    </source>
</reference>
<dbReference type="InterPro" id="IPR010923">
    <property type="entry name" value="T(6)A37_SUA5"/>
</dbReference>
<keyword evidence="5 13" id="KW-0963">Cytoplasm</keyword>
<evidence type="ECO:0000256" key="6">
    <source>
        <dbReference type="ARBA" id="ARBA00022679"/>
    </source>
</evidence>
<feature type="binding site" evidence="14">
    <location>
        <position position="73"/>
    </location>
    <ligand>
        <name>ATP</name>
        <dbReference type="ChEBI" id="CHEBI:30616"/>
    </ligand>
</feature>
<dbReference type="GO" id="GO:0008033">
    <property type="term" value="P:tRNA processing"/>
    <property type="evidence" value="ECO:0007669"/>
    <property type="project" value="UniProtKB-KW"/>
</dbReference>